<dbReference type="InterPro" id="IPR044992">
    <property type="entry name" value="ChyE-like"/>
</dbReference>
<dbReference type="GO" id="GO:0005829">
    <property type="term" value="C:cytosol"/>
    <property type="evidence" value="ECO:0007669"/>
    <property type="project" value="TreeGrafter"/>
</dbReference>
<reference evidence="2 3" key="1">
    <citation type="submission" date="2015-04" db="EMBL/GenBank/DDBJ databases">
        <title>Complete genome sequence of Schizopora paradoxa KUC8140, a cosmopolitan wood degrader in East Asia.</title>
        <authorList>
            <consortium name="DOE Joint Genome Institute"/>
            <person name="Min B."/>
            <person name="Park H."/>
            <person name="Jang Y."/>
            <person name="Kim J.-J."/>
            <person name="Kim K.H."/>
            <person name="Pangilinan J."/>
            <person name="Lipzen A."/>
            <person name="Riley R."/>
            <person name="Grigoriev I.V."/>
            <person name="Spatafora J.W."/>
            <person name="Choi I.-G."/>
        </authorList>
    </citation>
    <scope>NUCLEOTIDE SEQUENCE [LARGE SCALE GENOMIC DNA]</scope>
    <source>
        <strain evidence="2 3">KUC8140</strain>
    </source>
</reference>
<proteinExistence type="predicted"/>
<name>A0A0H2S2X5_9AGAM</name>
<keyword evidence="2" id="KW-0808">Transferase</keyword>
<feature type="domain" description="Glutamine amidotransferase" evidence="1">
    <location>
        <begin position="61"/>
        <end position="219"/>
    </location>
</feature>
<dbReference type="CDD" id="cd01741">
    <property type="entry name" value="GATase1_1"/>
    <property type="match status" value="1"/>
</dbReference>
<dbReference type="OrthoDB" id="92161at2759"/>
<dbReference type="PANTHER" id="PTHR42695:SF5">
    <property type="entry name" value="GLUTAMINE AMIDOTRANSFERASE YLR126C-RELATED"/>
    <property type="match status" value="1"/>
</dbReference>
<dbReference type="Pfam" id="PF00117">
    <property type="entry name" value="GATase"/>
    <property type="match status" value="1"/>
</dbReference>
<evidence type="ECO:0000313" key="3">
    <source>
        <dbReference type="Proteomes" id="UP000053477"/>
    </source>
</evidence>
<dbReference type="PROSITE" id="PS51273">
    <property type="entry name" value="GATASE_TYPE_1"/>
    <property type="match status" value="1"/>
</dbReference>
<organism evidence="2 3">
    <name type="scientific">Schizopora paradoxa</name>
    <dbReference type="NCBI Taxonomy" id="27342"/>
    <lineage>
        <taxon>Eukaryota</taxon>
        <taxon>Fungi</taxon>
        <taxon>Dikarya</taxon>
        <taxon>Basidiomycota</taxon>
        <taxon>Agaricomycotina</taxon>
        <taxon>Agaricomycetes</taxon>
        <taxon>Hymenochaetales</taxon>
        <taxon>Schizoporaceae</taxon>
        <taxon>Schizopora</taxon>
    </lineage>
</organism>
<sequence>MLPKICLLVCDNSLSGILSSKQTFTDIFVEFLRSSHPNHHKGSPSFILDSYDVVDAQEYPNLDKEQYDGIIISGSVASVYEDLPWIKKLLAWVSYVFATKPKVKLLGFCFGHQIIAQALGGMVTCNENGWELGVTPTHLSDAGKSILGRTDDSGALMVQEIHRDHVTKPPPSFLVLGHSALSPVQGLLFIDDGVVESDSATIDLSSARILTFQGHPEFTKDVSVEIIEAISKLGLASEALAIQGIQRAGDKDQGRDVGRSVWKFLRVH</sequence>
<dbReference type="Gene3D" id="3.40.50.880">
    <property type="match status" value="1"/>
</dbReference>
<dbReference type="InterPro" id="IPR029062">
    <property type="entry name" value="Class_I_gatase-like"/>
</dbReference>
<dbReference type="GO" id="GO:0016740">
    <property type="term" value="F:transferase activity"/>
    <property type="evidence" value="ECO:0007669"/>
    <property type="project" value="UniProtKB-KW"/>
</dbReference>
<dbReference type="InParanoid" id="A0A0H2S2X5"/>
<accession>A0A0H2S2X5</accession>
<dbReference type="InterPro" id="IPR017926">
    <property type="entry name" value="GATASE"/>
</dbReference>
<dbReference type="AlphaFoldDB" id="A0A0H2S2X5"/>
<keyword evidence="3" id="KW-1185">Reference proteome</keyword>
<dbReference type="PANTHER" id="PTHR42695">
    <property type="entry name" value="GLUTAMINE AMIDOTRANSFERASE YLR126C-RELATED"/>
    <property type="match status" value="1"/>
</dbReference>
<evidence type="ECO:0000313" key="2">
    <source>
        <dbReference type="EMBL" id="KLO18257.1"/>
    </source>
</evidence>
<evidence type="ECO:0000259" key="1">
    <source>
        <dbReference type="Pfam" id="PF00117"/>
    </source>
</evidence>
<protein>
    <submittedName>
        <fullName evidence="2">Class I glutamine amidotransferase-like protein</fullName>
    </submittedName>
</protein>
<dbReference type="GO" id="GO:0005634">
    <property type="term" value="C:nucleus"/>
    <property type="evidence" value="ECO:0007669"/>
    <property type="project" value="TreeGrafter"/>
</dbReference>
<dbReference type="SUPFAM" id="SSF52317">
    <property type="entry name" value="Class I glutamine amidotransferase-like"/>
    <property type="match status" value="1"/>
</dbReference>
<gene>
    <name evidence="2" type="ORF">SCHPADRAFT_866907</name>
</gene>
<dbReference type="STRING" id="27342.A0A0H2S2X5"/>
<keyword evidence="2" id="KW-0315">Glutamine amidotransferase</keyword>
<dbReference type="Proteomes" id="UP000053477">
    <property type="component" value="Unassembled WGS sequence"/>
</dbReference>
<dbReference type="EMBL" id="KQ085896">
    <property type="protein sequence ID" value="KLO18257.1"/>
    <property type="molecule type" value="Genomic_DNA"/>
</dbReference>
<dbReference type="FunCoup" id="A0A0H2S2X5">
    <property type="interactions" value="242"/>
</dbReference>